<dbReference type="PANTHER" id="PTHR42345:SF2">
    <property type="entry name" value="HELICASE-LIKE PROTEIN"/>
    <property type="match status" value="1"/>
</dbReference>
<evidence type="ECO:0000313" key="1">
    <source>
        <dbReference type="EMBL" id="OAX83085.1"/>
    </source>
</evidence>
<dbReference type="Proteomes" id="UP000091918">
    <property type="component" value="Unassembled WGS sequence"/>
</dbReference>
<organism evidence="1 2">
    <name type="scientific">Emergomyces africanus</name>
    <dbReference type="NCBI Taxonomy" id="1955775"/>
    <lineage>
        <taxon>Eukaryota</taxon>
        <taxon>Fungi</taxon>
        <taxon>Dikarya</taxon>
        <taxon>Ascomycota</taxon>
        <taxon>Pezizomycotina</taxon>
        <taxon>Eurotiomycetes</taxon>
        <taxon>Eurotiomycetidae</taxon>
        <taxon>Onygenales</taxon>
        <taxon>Ajellomycetaceae</taxon>
        <taxon>Emergomyces</taxon>
    </lineage>
</organism>
<dbReference type="STRING" id="1658172.A0A1B7P231"/>
<dbReference type="OrthoDB" id="20872at2759"/>
<name>A0A1B7P231_9EURO</name>
<gene>
    <name evidence="1" type="ORF">ACJ72_02556</name>
</gene>
<dbReference type="PANTHER" id="PTHR42345">
    <property type="entry name" value="TPR_REGION DOMAIN-CONTAINING PROTEIN"/>
    <property type="match status" value="1"/>
</dbReference>
<comment type="caution">
    <text evidence="1">The sequence shown here is derived from an EMBL/GenBank/DDBJ whole genome shotgun (WGS) entry which is preliminary data.</text>
</comment>
<protein>
    <submittedName>
        <fullName evidence="1">Uncharacterized protein</fullName>
    </submittedName>
</protein>
<reference evidence="1 2" key="1">
    <citation type="submission" date="2015-07" db="EMBL/GenBank/DDBJ databases">
        <title>Emmonsia species relationships and genome sequence.</title>
        <authorList>
            <person name="Cuomo C.A."/>
            <person name="Schwartz I.S."/>
            <person name="Kenyon C."/>
            <person name="de Hoog G.S."/>
            <person name="Govender N.P."/>
            <person name="Botha A."/>
            <person name="Moreno L."/>
            <person name="de Vries M."/>
            <person name="Munoz J.F."/>
            <person name="Stielow J.B."/>
        </authorList>
    </citation>
    <scope>NUCLEOTIDE SEQUENCE [LARGE SCALE GENOMIC DNA]</scope>
    <source>
        <strain evidence="1 2">CBS 136260</strain>
    </source>
</reference>
<dbReference type="EMBL" id="LGUA01000217">
    <property type="protein sequence ID" value="OAX83085.1"/>
    <property type="molecule type" value="Genomic_DNA"/>
</dbReference>
<sequence>MLSLRAKEAGYIEFRNVMELPIVYGSRASRRSFSLCLLDKHLQLTPGFGEGNGDPYSDYRLNITLDRLKLVAAGPSAWKLERIGDRDCSVETIMERLQTLSSGGQEQAILLRKSATLLDKDNVAELHISTLQHCLLQRVLADFSFTEWRILAGQIFWELAPHHDGDCLEDSPEGTNLDTAPERKWLLILQIILSAEVLFRADAATKIETHS</sequence>
<evidence type="ECO:0000313" key="2">
    <source>
        <dbReference type="Proteomes" id="UP000091918"/>
    </source>
</evidence>
<dbReference type="AlphaFoldDB" id="A0A1B7P231"/>
<accession>A0A1B7P231</accession>
<keyword evidence="2" id="KW-1185">Reference proteome</keyword>
<proteinExistence type="predicted"/>